<comment type="caution">
    <text evidence="4">The sequence shown here is derived from an EMBL/GenBank/DDBJ whole genome shotgun (WGS) entry which is preliminary data.</text>
</comment>
<organism evidence="4 5">
    <name type="scientific">Methylocucumis oryzae</name>
    <dbReference type="NCBI Taxonomy" id="1632867"/>
    <lineage>
        <taxon>Bacteria</taxon>
        <taxon>Pseudomonadati</taxon>
        <taxon>Pseudomonadota</taxon>
        <taxon>Gammaproteobacteria</taxon>
        <taxon>Methylococcales</taxon>
        <taxon>Methylococcaceae</taxon>
        <taxon>Methylocucumis</taxon>
    </lineage>
</organism>
<dbReference type="SUPFAM" id="SSF51905">
    <property type="entry name" value="FAD/NAD(P)-binding domain"/>
    <property type="match status" value="1"/>
</dbReference>
<keyword evidence="1" id="KW-0285">Flavoprotein</keyword>
<dbReference type="InterPro" id="IPR050097">
    <property type="entry name" value="Ferredoxin-NADP_redctase_2"/>
</dbReference>
<evidence type="ECO:0000313" key="4">
    <source>
        <dbReference type="EMBL" id="KJV05067.1"/>
    </source>
</evidence>
<protein>
    <recommendedName>
        <fullName evidence="3">FAD/NAD(P)-binding domain-containing protein</fullName>
    </recommendedName>
</protein>
<dbReference type="RefSeq" id="WP_045780714.1">
    <property type="nucleotide sequence ID" value="NZ_LAJX01000314.1"/>
</dbReference>
<evidence type="ECO:0000313" key="5">
    <source>
        <dbReference type="Proteomes" id="UP000033684"/>
    </source>
</evidence>
<name>A0A0F3IEH9_9GAMM</name>
<dbReference type="PRINTS" id="PR00469">
    <property type="entry name" value="PNDRDTASEII"/>
</dbReference>
<evidence type="ECO:0000256" key="2">
    <source>
        <dbReference type="ARBA" id="ARBA00023002"/>
    </source>
</evidence>
<dbReference type="PROSITE" id="PS51257">
    <property type="entry name" value="PROKAR_LIPOPROTEIN"/>
    <property type="match status" value="1"/>
</dbReference>
<dbReference type="PANTHER" id="PTHR48105">
    <property type="entry name" value="THIOREDOXIN REDUCTASE 1-RELATED-RELATED"/>
    <property type="match status" value="1"/>
</dbReference>
<evidence type="ECO:0000256" key="1">
    <source>
        <dbReference type="ARBA" id="ARBA00022630"/>
    </source>
</evidence>
<dbReference type="Pfam" id="PF07992">
    <property type="entry name" value="Pyr_redox_2"/>
    <property type="match status" value="1"/>
</dbReference>
<dbReference type="InterPro" id="IPR023753">
    <property type="entry name" value="FAD/NAD-binding_dom"/>
</dbReference>
<dbReference type="OrthoDB" id="9795712at2"/>
<dbReference type="Gene3D" id="3.50.50.60">
    <property type="entry name" value="FAD/NAD(P)-binding domain"/>
    <property type="match status" value="2"/>
</dbReference>
<accession>A0A0F3IEH9</accession>
<reference evidence="4 5" key="2">
    <citation type="journal article" date="2016" name="Microb. Ecol.">
        <title>Genome Characteristics of a Novel Type I Methanotroph (Sn10-6) Isolated from a Flooded Indian Rice Field.</title>
        <authorList>
            <person name="Rahalkar M.C."/>
            <person name="Pandit P.S."/>
            <person name="Dhakephalkar P.K."/>
            <person name="Pore S."/>
            <person name="Arora P."/>
            <person name="Kapse N."/>
        </authorList>
    </citation>
    <scope>NUCLEOTIDE SEQUENCE [LARGE SCALE GENOMIC DNA]</scope>
    <source>
        <strain evidence="4 5">Sn10-6</strain>
    </source>
</reference>
<dbReference type="AlphaFoldDB" id="A0A0F3IEH9"/>
<sequence length="328" mass="35527">MNQAPFKTIAIIGGGVAGMSCALWLKHLGFTPIIIEQNTHLGGQLFHLDRINRWVLGMPNQTSRELAERYEQHINLENIATQTATKLIDITPYATHLNLTLKQNGQKNILTVNAMVIATGVTNVGAEIFTALPGFETALAATLISFFPLDHLTFLNQAPHKVIAVVGGGDNAHYTALDLAAAGAKVIMLMRGSAKAKPYLRQQLRAWLDKGMVVEHTDTTIHSFHLLANKLELQLSNGQQQLVDKLFVRAGFKPNTEFLLNQPTLSSIVSNSGYINTDAGKCTTLPTIYAVGDVTSPSHQSVVHALADGALAAQTISERISNNGIKHL</sequence>
<dbReference type="PRINTS" id="PR00368">
    <property type="entry name" value="FADPNR"/>
</dbReference>
<proteinExistence type="predicted"/>
<keyword evidence="2" id="KW-0560">Oxidoreductase</keyword>
<gene>
    <name evidence="4" type="ORF">VZ94_20850</name>
</gene>
<reference evidence="5" key="1">
    <citation type="submission" date="2015-03" db="EMBL/GenBank/DDBJ databases">
        <title>Draft genome sequence of a novel methanotroph (Sn10-6) isolated from flooded ricefield rhizosphere in India.</title>
        <authorList>
            <person name="Pandit P.S."/>
            <person name="Pore S.D."/>
            <person name="Arora P."/>
            <person name="Kapse N.G."/>
            <person name="Dhakephalkar P.K."/>
            <person name="Rahalkar M.C."/>
        </authorList>
    </citation>
    <scope>NUCLEOTIDE SEQUENCE [LARGE SCALE GENOMIC DNA]</scope>
    <source>
        <strain evidence="5">Sn10-6</strain>
    </source>
</reference>
<evidence type="ECO:0000259" key="3">
    <source>
        <dbReference type="Pfam" id="PF07992"/>
    </source>
</evidence>
<dbReference type="Proteomes" id="UP000033684">
    <property type="component" value="Unassembled WGS sequence"/>
</dbReference>
<dbReference type="EMBL" id="LAJX01000314">
    <property type="protein sequence ID" value="KJV05067.1"/>
    <property type="molecule type" value="Genomic_DNA"/>
</dbReference>
<feature type="domain" description="FAD/NAD(P)-binding" evidence="3">
    <location>
        <begin position="8"/>
        <end position="309"/>
    </location>
</feature>
<keyword evidence="5" id="KW-1185">Reference proteome</keyword>
<dbReference type="InterPro" id="IPR036188">
    <property type="entry name" value="FAD/NAD-bd_sf"/>
</dbReference>
<dbReference type="GO" id="GO:0016491">
    <property type="term" value="F:oxidoreductase activity"/>
    <property type="evidence" value="ECO:0007669"/>
    <property type="project" value="UniProtKB-KW"/>
</dbReference>